<evidence type="ECO:0000313" key="1">
    <source>
        <dbReference type="EMBL" id="AYV79888.1"/>
    </source>
</evidence>
<name>A0A3G4ZY99_9VIRU</name>
<dbReference type="EMBL" id="MK072199">
    <property type="protein sequence ID" value="AYV79888.1"/>
    <property type="molecule type" value="Genomic_DNA"/>
</dbReference>
<protein>
    <submittedName>
        <fullName evidence="1">Uncharacterized protein</fullName>
    </submittedName>
</protein>
<sequence>MSLTDSYTGLSTQQYLIIRWFEGNECTNDDCTKMINAYGGWRAHRFGAKAGTLGFFFKAGMPNLITSFIQGILKNVNGRHVSGCALHWVPDRYDHEVDSSRSMDSSIDFSKRWDGFFIDFNAKDYHHVRSCLTPTEALHLITSLNKGIDIGMGSITSSRERNDFKTIVREFFSV</sequence>
<organism evidence="1">
    <name type="scientific">Gaeavirus sp</name>
    <dbReference type="NCBI Taxonomy" id="2487767"/>
    <lineage>
        <taxon>Viruses</taxon>
        <taxon>Varidnaviria</taxon>
        <taxon>Bamfordvirae</taxon>
        <taxon>Nucleocytoviricota</taxon>
        <taxon>Megaviricetes</taxon>
        <taxon>Imitervirales</taxon>
        <taxon>Mimiviridae</taxon>
        <taxon>Klosneuvirinae</taxon>
    </lineage>
</organism>
<proteinExistence type="predicted"/>
<gene>
    <name evidence="1" type="ORF">Gaeavirus1_25</name>
</gene>
<accession>A0A3G4ZY99</accession>
<reference evidence="1" key="1">
    <citation type="submission" date="2018-10" db="EMBL/GenBank/DDBJ databases">
        <title>Hidden diversity of soil giant viruses.</title>
        <authorList>
            <person name="Schulz F."/>
            <person name="Alteio L."/>
            <person name="Goudeau D."/>
            <person name="Ryan E.M."/>
            <person name="Malmstrom R.R."/>
            <person name="Blanchard J."/>
            <person name="Woyke T."/>
        </authorList>
    </citation>
    <scope>NUCLEOTIDE SEQUENCE</scope>
    <source>
        <strain evidence="1">GAV1</strain>
    </source>
</reference>